<feature type="domain" description="Transglycosylase SLT" evidence="1">
    <location>
        <begin position="65"/>
        <end position="107"/>
    </location>
</feature>
<dbReference type="SUPFAM" id="SSF53955">
    <property type="entry name" value="Lysozyme-like"/>
    <property type="match status" value="1"/>
</dbReference>
<evidence type="ECO:0000313" key="5">
    <source>
        <dbReference type="EMBL" id="CAB5228674.1"/>
    </source>
</evidence>
<dbReference type="Pfam" id="PF01464">
    <property type="entry name" value="SLT"/>
    <property type="match status" value="1"/>
</dbReference>
<dbReference type="EMBL" id="LR797410">
    <property type="protein sequence ID" value="CAB4214084.1"/>
    <property type="molecule type" value="Genomic_DNA"/>
</dbReference>
<name>A0A6J5Q6G1_9CAUD</name>
<dbReference type="EMBL" id="LR797313">
    <property type="protein sequence ID" value="CAB4202716.1"/>
    <property type="molecule type" value="Genomic_DNA"/>
</dbReference>
<evidence type="ECO:0000313" key="2">
    <source>
        <dbReference type="EMBL" id="CAB4177936.1"/>
    </source>
</evidence>
<sequence length="138" mass="15291">MRPQIRYLLQLLGFGLVFTISLQTLTAAPATPIVPVERPLLETIDAKAVARELLTAKQFKCLDRLFVKESQWNPKSDNPKSTAVGIGQLLDGTYKNLGMKHSEAEVPQLVAALAYISRHYGSGGPCAAWAHFKAKHWY</sequence>
<protein>
    <submittedName>
        <fullName evidence="2">Transglycosylase SLT domain 1</fullName>
    </submittedName>
</protein>
<dbReference type="InterPro" id="IPR023346">
    <property type="entry name" value="Lysozyme-like_dom_sf"/>
</dbReference>
<dbReference type="Gene3D" id="1.10.530.10">
    <property type="match status" value="1"/>
</dbReference>
<evidence type="ECO:0000259" key="1">
    <source>
        <dbReference type="Pfam" id="PF01464"/>
    </source>
</evidence>
<gene>
    <name evidence="2" type="ORF">UFOVP1013_14</name>
    <name evidence="3" type="ORF">UFOVP1364_31</name>
    <name evidence="4" type="ORF">UFOVP1462_14</name>
    <name evidence="5" type="ORF">UFOVP1550_23</name>
</gene>
<dbReference type="EMBL" id="LR796960">
    <property type="protein sequence ID" value="CAB4177936.1"/>
    <property type="molecule type" value="Genomic_DNA"/>
</dbReference>
<dbReference type="InterPro" id="IPR008258">
    <property type="entry name" value="Transglycosylase_SLT_dom_1"/>
</dbReference>
<dbReference type="EMBL" id="LR798392">
    <property type="protein sequence ID" value="CAB5228674.1"/>
    <property type="molecule type" value="Genomic_DNA"/>
</dbReference>
<evidence type="ECO:0000313" key="4">
    <source>
        <dbReference type="EMBL" id="CAB4214084.1"/>
    </source>
</evidence>
<accession>A0A6J5Q6G1</accession>
<organism evidence="2">
    <name type="scientific">uncultured Caudovirales phage</name>
    <dbReference type="NCBI Taxonomy" id="2100421"/>
    <lineage>
        <taxon>Viruses</taxon>
        <taxon>Duplodnaviria</taxon>
        <taxon>Heunggongvirae</taxon>
        <taxon>Uroviricota</taxon>
        <taxon>Caudoviricetes</taxon>
        <taxon>Peduoviridae</taxon>
        <taxon>Maltschvirus</taxon>
        <taxon>Maltschvirus maltsch</taxon>
    </lineage>
</organism>
<reference evidence="2" key="1">
    <citation type="submission" date="2020-05" db="EMBL/GenBank/DDBJ databases">
        <authorList>
            <person name="Chiriac C."/>
            <person name="Salcher M."/>
            <person name="Ghai R."/>
            <person name="Kavagutti S V."/>
        </authorList>
    </citation>
    <scope>NUCLEOTIDE SEQUENCE</scope>
</reference>
<proteinExistence type="predicted"/>
<evidence type="ECO:0000313" key="3">
    <source>
        <dbReference type="EMBL" id="CAB4202716.1"/>
    </source>
</evidence>